<evidence type="ECO:0000256" key="12">
    <source>
        <dbReference type="ARBA" id="ARBA00076160"/>
    </source>
</evidence>
<evidence type="ECO:0000256" key="7">
    <source>
        <dbReference type="ARBA" id="ARBA00022785"/>
    </source>
</evidence>
<dbReference type="PANTHER" id="PTHR30307">
    <property type="entry name" value="S-ADENOSYLMETHIONINE:TRNA RIBOSYLTRANSFERASE-ISOMERASE"/>
    <property type="match status" value="1"/>
</dbReference>
<comment type="function">
    <text evidence="13">Transfers and isomerizes the ribose moiety from AdoMet to the 7-aminomethyl group of 7-deazaguanine (preQ1-tRNA) to give epoxyqueuosine (oQ-tRNA).</text>
</comment>
<dbReference type="InterPro" id="IPR003699">
    <property type="entry name" value="QueA"/>
</dbReference>
<evidence type="ECO:0000256" key="13">
    <source>
        <dbReference type="HAMAP-Rule" id="MF_00113"/>
    </source>
</evidence>
<evidence type="ECO:0000256" key="3">
    <source>
        <dbReference type="ARBA" id="ARBA00011245"/>
    </source>
</evidence>
<keyword evidence="14" id="KW-0328">Glycosyltransferase</keyword>
<evidence type="ECO:0000256" key="2">
    <source>
        <dbReference type="ARBA" id="ARBA00004691"/>
    </source>
</evidence>
<evidence type="ECO:0000313" key="14">
    <source>
        <dbReference type="EMBL" id="TWT61830.1"/>
    </source>
</evidence>
<dbReference type="GO" id="GO:0005737">
    <property type="term" value="C:cytoplasm"/>
    <property type="evidence" value="ECO:0007669"/>
    <property type="project" value="UniProtKB-SubCell"/>
</dbReference>
<dbReference type="UniPathway" id="UPA00392"/>
<keyword evidence="15" id="KW-1185">Reference proteome</keyword>
<dbReference type="EC" id="2.4.99.17" evidence="10 13"/>
<keyword evidence="6 13" id="KW-0949">S-adenosyl-L-methionine</keyword>
<evidence type="ECO:0000256" key="6">
    <source>
        <dbReference type="ARBA" id="ARBA00022691"/>
    </source>
</evidence>
<evidence type="ECO:0000313" key="15">
    <source>
        <dbReference type="Proteomes" id="UP000316095"/>
    </source>
</evidence>
<evidence type="ECO:0000256" key="11">
    <source>
        <dbReference type="ARBA" id="ARBA00069325"/>
    </source>
</evidence>
<evidence type="ECO:0000256" key="8">
    <source>
        <dbReference type="ARBA" id="ARBA00052751"/>
    </source>
</evidence>
<evidence type="ECO:0000256" key="9">
    <source>
        <dbReference type="ARBA" id="ARBA00061210"/>
    </source>
</evidence>
<comment type="similarity">
    <text evidence="9 13">Belongs to the QueA family.</text>
</comment>
<protein>
    <recommendedName>
        <fullName evidence="11 13">S-adenosylmethionine:tRNA ribosyltransferase-isomerase</fullName>
        <ecNumber evidence="10 13">2.4.99.17</ecNumber>
    </recommendedName>
    <alternativeName>
        <fullName evidence="12 13">Queuosine biosynthesis protein QueA</fullName>
    </alternativeName>
</protein>
<dbReference type="Proteomes" id="UP000316095">
    <property type="component" value="Unassembled WGS sequence"/>
</dbReference>
<gene>
    <name evidence="13 14" type="primary">queA</name>
    <name evidence="14" type="ORF">Pan54_25670</name>
</gene>
<accession>A0A5C5XFR2</accession>
<comment type="subunit">
    <text evidence="3 13">Monomer.</text>
</comment>
<keyword evidence="7 13" id="KW-0671">Queuosine biosynthesis</keyword>
<keyword evidence="4 13" id="KW-0963">Cytoplasm</keyword>
<dbReference type="GO" id="GO:0051075">
    <property type="term" value="F:S-adenosylmethionine:tRNA ribosyltransferase-isomerase activity"/>
    <property type="evidence" value="ECO:0007669"/>
    <property type="project" value="UniProtKB-EC"/>
</dbReference>
<dbReference type="NCBIfam" id="TIGR00113">
    <property type="entry name" value="queA"/>
    <property type="match status" value="1"/>
</dbReference>
<dbReference type="AlphaFoldDB" id="A0A5C5XFR2"/>
<proteinExistence type="inferred from homology"/>
<keyword evidence="14" id="KW-0413">Isomerase</keyword>
<dbReference type="PANTHER" id="PTHR30307:SF0">
    <property type="entry name" value="S-ADENOSYLMETHIONINE:TRNA RIBOSYLTRANSFERASE-ISOMERASE"/>
    <property type="match status" value="1"/>
</dbReference>
<sequence length="366" mass="41544">MSSTTVELEFYMVDLNLISSYAYDLPEELIAQSPAEKRDQSRLLVFNRNTGERTHAHFFNLLEYLQPNDCLVVNRTKVVPARLRGVRDQTGGKWEGLFLGIDSEQTWEIIGKTRGKLQPGETITVVNDDGSNRIQLKLIARKDEGRWQVRPLQSEEDPRTHWEILDAIGSVPLPPYIQHGHAQAEDRERYQTVYANQPGAAAAPTAGLHFTPELLEQCRQKGVTIAEVTLHVGLGTFRPIGVEKLDEHTMHAEWCEVQEETVQQIQHCRENNGRVIAVGTTTVRTLETASQSGTLQPWQGESTLFIRPGFKFHAVDVLITNFHLPHSTLLVMLSAFAGYEEIMETYRIAVEERYRFFSYGDAMLIL</sequence>
<dbReference type="RefSeq" id="WP_242631297.1">
    <property type="nucleotide sequence ID" value="NZ_SJPG01000001.1"/>
</dbReference>
<evidence type="ECO:0000256" key="4">
    <source>
        <dbReference type="ARBA" id="ARBA00022490"/>
    </source>
</evidence>
<evidence type="ECO:0000256" key="1">
    <source>
        <dbReference type="ARBA" id="ARBA00004496"/>
    </source>
</evidence>
<keyword evidence="5 13" id="KW-0808">Transferase</keyword>
<dbReference type="SUPFAM" id="SSF111337">
    <property type="entry name" value="QueA-like"/>
    <property type="match status" value="1"/>
</dbReference>
<evidence type="ECO:0000256" key="10">
    <source>
        <dbReference type="ARBA" id="ARBA00066503"/>
    </source>
</evidence>
<dbReference type="EMBL" id="SJPG01000001">
    <property type="protein sequence ID" value="TWT61830.1"/>
    <property type="molecule type" value="Genomic_DNA"/>
</dbReference>
<dbReference type="InterPro" id="IPR042118">
    <property type="entry name" value="QueA_dom1"/>
</dbReference>
<dbReference type="GO" id="GO:0008616">
    <property type="term" value="P:tRNA queuosine(34) biosynthetic process"/>
    <property type="evidence" value="ECO:0007669"/>
    <property type="project" value="UniProtKB-UniRule"/>
</dbReference>
<dbReference type="InterPro" id="IPR042119">
    <property type="entry name" value="QueA_dom2"/>
</dbReference>
<organism evidence="14 15">
    <name type="scientific">Rubinisphaera italica</name>
    <dbReference type="NCBI Taxonomy" id="2527969"/>
    <lineage>
        <taxon>Bacteria</taxon>
        <taxon>Pseudomonadati</taxon>
        <taxon>Planctomycetota</taxon>
        <taxon>Planctomycetia</taxon>
        <taxon>Planctomycetales</taxon>
        <taxon>Planctomycetaceae</taxon>
        <taxon>Rubinisphaera</taxon>
    </lineage>
</organism>
<dbReference type="InterPro" id="IPR036100">
    <property type="entry name" value="QueA_sf"/>
</dbReference>
<dbReference type="NCBIfam" id="NF001140">
    <property type="entry name" value="PRK00147.1"/>
    <property type="match status" value="1"/>
</dbReference>
<name>A0A5C5XFR2_9PLAN</name>
<dbReference type="FunFam" id="3.40.1780.10:FF:000001">
    <property type="entry name" value="S-adenosylmethionine:tRNA ribosyltransferase-isomerase"/>
    <property type="match status" value="1"/>
</dbReference>
<comment type="catalytic activity">
    <reaction evidence="8 13">
        <text>7-aminomethyl-7-carbaguanosine(34) in tRNA + S-adenosyl-L-methionine = epoxyqueuosine(34) in tRNA + adenine + L-methionine + 2 H(+)</text>
        <dbReference type="Rhea" id="RHEA:32155"/>
        <dbReference type="Rhea" id="RHEA-COMP:10342"/>
        <dbReference type="Rhea" id="RHEA-COMP:18582"/>
        <dbReference type="ChEBI" id="CHEBI:15378"/>
        <dbReference type="ChEBI" id="CHEBI:16708"/>
        <dbReference type="ChEBI" id="CHEBI:57844"/>
        <dbReference type="ChEBI" id="CHEBI:59789"/>
        <dbReference type="ChEBI" id="CHEBI:82833"/>
        <dbReference type="ChEBI" id="CHEBI:194443"/>
        <dbReference type="EC" id="2.4.99.17"/>
    </reaction>
</comment>
<comment type="caution">
    <text evidence="14">The sequence shown here is derived from an EMBL/GenBank/DDBJ whole genome shotgun (WGS) entry which is preliminary data.</text>
</comment>
<comment type="subcellular location">
    <subcellularLocation>
        <location evidence="1 13">Cytoplasm</location>
    </subcellularLocation>
</comment>
<dbReference type="Gene3D" id="2.40.10.240">
    <property type="entry name" value="QueA-like"/>
    <property type="match status" value="1"/>
</dbReference>
<dbReference type="Pfam" id="PF02547">
    <property type="entry name" value="Queuosine_synth"/>
    <property type="match status" value="1"/>
</dbReference>
<dbReference type="Gene3D" id="3.40.1780.10">
    <property type="entry name" value="QueA-like"/>
    <property type="match status" value="2"/>
</dbReference>
<evidence type="ECO:0000256" key="5">
    <source>
        <dbReference type="ARBA" id="ARBA00022679"/>
    </source>
</evidence>
<comment type="pathway">
    <text evidence="2 13">tRNA modification; tRNA-queuosine biosynthesis.</text>
</comment>
<dbReference type="HAMAP" id="MF_00113">
    <property type="entry name" value="QueA"/>
    <property type="match status" value="1"/>
</dbReference>
<reference evidence="14 15" key="1">
    <citation type="submission" date="2019-02" db="EMBL/GenBank/DDBJ databases">
        <title>Deep-cultivation of Planctomycetes and their phenomic and genomic characterization uncovers novel biology.</title>
        <authorList>
            <person name="Wiegand S."/>
            <person name="Jogler M."/>
            <person name="Boedeker C."/>
            <person name="Pinto D."/>
            <person name="Vollmers J."/>
            <person name="Rivas-Marin E."/>
            <person name="Kohn T."/>
            <person name="Peeters S.H."/>
            <person name="Heuer A."/>
            <person name="Rast P."/>
            <person name="Oberbeckmann S."/>
            <person name="Bunk B."/>
            <person name="Jeske O."/>
            <person name="Meyerdierks A."/>
            <person name="Storesund J.E."/>
            <person name="Kallscheuer N."/>
            <person name="Luecker S."/>
            <person name="Lage O.M."/>
            <person name="Pohl T."/>
            <person name="Merkel B.J."/>
            <person name="Hornburger P."/>
            <person name="Mueller R.-W."/>
            <person name="Bruemmer F."/>
            <person name="Labrenz M."/>
            <person name="Spormann A.M."/>
            <person name="Op Den Camp H."/>
            <person name="Overmann J."/>
            <person name="Amann R."/>
            <person name="Jetten M.S.M."/>
            <person name="Mascher T."/>
            <person name="Medema M.H."/>
            <person name="Devos D.P."/>
            <person name="Kaster A.-K."/>
            <person name="Ovreas L."/>
            <person name="Rohde M."/>
            <person name="Galperin M.Y."/>
            <person name="Jogler C."/>
        </authorList>
    </citation>
    <scope>NUCLEOTIDE SEQUENCE [LARGE SCALE GENOMIC DNA]</scope>
    <source>
        <strain evidence="14 15">Pan54</strain>
    </source>
</reference>